<dbReference type="Gene3D" id="1.10.510.10">
    <property type="entry name" value="Transferase(Phosphotransferase) domain 1"/>
    <property type="match status" value="1"/>
</dbReference>
<reference evidence="4 5" key="1">
    <citation type="submission" date="2019-02" db="EMBL/GenBank/DDBJ databases">
        <title>Genome sequencing of the rare red list fungi Dentipellis fragilis.</title>
        <authorList>
            <person name="Buettner E."/>
            <person name="Kellner H."/>
        </authorList>
    </citation>
    <scope>NUCLEOTIDE SEQUENCE [LARGE SCALE GENOMIC DNA]</scope>
    <source>
        <strain evidence="4 5">DSM 105465</strain>
    </source>
</reference>
<dbReference type="GO" id="GO:0005524">
    <property type="term" value="F:ATP binding"/>
    <property type="evidence" value="ECO:0007669"/>
    <property type="project" value="UniProtKB-KW"/>
</dbReference>
<evidence type="ECO:0000259" key="3">
    <source>
        <dbReference type="PROSITE" id="PS50011"/>
    </source>
</evidence>
<feature type="domain" description="Protein kinase" evidence="3">
    <location>
        <begin position="41"/>
        <end position="278"/>
    </location>
</feature>
<dbReference type="EMBL" id="SEOQ01000335">
    <property type="protein sequence ID" value="TFY65460.1"/>
    <property type="molecule type" value="Genomic_DNA"/>
</dbReference>
<dbReference type="InterPro" id="IPR000719">
    <property type="entry name" value="Prot_kinase_dom"/>
</dbReference>
<dbReference type="PANTHER" id="PTHR24346:SF30">
    <property type="entry name" value="MATERNAL EMBRYONIC LEUCINE ZIPPER KINASE"/>
    <property type="match status" value="1"/>
</dbReference>
<name>A0A4Y9YUP7_9AGAM</name>
<sequence length="278" mass="31214">MSATQDSSAQLSKITADDAEEMRLVISAEAWDVNYEAFEYWKIIWTNEKDYFFSTYSLRKLPDDLNSIRSEARLVPRTFYRPHIPSDIALTPAPLPLSESIYIKKPVPLDFELESSASTGCADDLLKEAQTCEQLAKHPHPHICTYHGIIEEDGALVGLCLERHGKTLYMAVIDGDPIDARRILEGVKSGLDHLHALGFVHGDINPTNIVLDATSAPVIIDFDSCTPQGSKIDGKYGTFPWCKDPWPVTAEFDDDIYCLEKIKEWFIEKGMEVTDTDS</sequence>
<dbReference type="InterPro" id="IPR011009">
    <property type="entry name" value="Kinase-like_dom_sf"/>
</dbReference>
<keyword evidence="2" id="KW-0067">ATP-binding</keyword>
<dbReference type="STRING" id="205917.A0A4Y9YUP7"/>
<organism evidence="4 5">
    <name type="scientific">Dentipellis fragilis</name>
    <dbReference type="NCBI Taxonomy" id="205917"/>
    <lineage>
        <taxon>Eukaryota</taxon>
        <taxon>Fungi</taxon>
        <taxon>Dikarya</taxon>
        <taxon>Basidiomycota</taxon>
        <taxon>Agaricomycotina</taxon>
        <taxon>Agaricomycetes</taxon>
        <taxon>Russulales</taxon>
        <taxon>Hericiaceae</taxon>
        <taxon>Dentipellis</taxon>
    </lineage>
</organism>
<dbReference type="GO" id="GO:0035556">
    <property type="term" value="P:intracellular signal transduction"/>
    <property type="evidence" value="ECO:0007669"/>
    <property type="project" value="TreeGrafter"/>
</dbReference>
<evidence type="ECO:0000313" key="5">
    <source>
        <dbReference type="Proteomes" id="UP000298327"/>
    </source>
</evidence>
<accession>A0A4Y9YUP7</accession>
<dbReference type="GO" id="GO:0005737">
    <property type="term" value="C:cytoplasm"/>
    <property type="evidence" value="ECO:0007669"/>
    <property type="project" value="TreeGrafter"/>
</dbReference>
<dbReference type="Proteomes" id="UP000298327">
    <property type="component" value="Unassembled WGS sequence"/>
</dbReference>
<dbReference type="GO" id="GO:0004674">
    <property type="term" value="F:protein serine/threonine kinase activity"/>
    <property type="evidence" value="ECO:0007669"/>
    <property type="project" value="TreeGrafter"/>
</dbReference>
<dbReference type="OrthoDB" id="4062651at2759"/>
<evidence type="ECO:0000313" key="4">
    <source>
        <dbReference type="EMBL" id="TFY65460.1"/>
    </source>
</evidence>
<evidence type="ECO:0000256" key="2">
    <source>
        <dbReference type="ARBA" id="ARBA00022840"/>
    </source>
</evidence>
<proteinExistence type="predicted"/>
<protein>
    <recommendedName>
        <fullName evidence="3">Protein kinase domain-containing protein</fullName>
    </recommendedName>
</protein>
<dbReference type="Pfam" id="PF00069">
    <property type="entry name" value="Pkinase"/>
    <property type="match status" value="1"/>
</dbReference>
<evidence type="ECO:0000256" key="1">
    <source>
        <dbReference type="ARBA" id="ARBA00022741"/>
    </source>
</evidence>
<gene>
    <name evidence="4" type="ORF">EVG20_g5576</name>
</gene>
<comment type="caution">
    <text evidence="4">The sequence shown here is derived from an EMBL/GenBank/DDBJ whole genome shotgun (WGS) entry which is preliminary data.</text>
</comment>
<dbReference type="SUPFAM" id="SSF56112">
    <property type="entry name" value="Protein kinase-like (PK-like)"/>
    <property type="match status" value="1"/>
</dbReference>
<dbReference type="PROSITE" id="PS50011">
    <property type="entry name" value="PROTEIN_KINASE_DOM"/>
    <property type="match status" value="1"/>
</dbReference>
<dbReference type="PANTHER" id="PTHR24346">
    <property type="entry name" value="MAP/MICROTUBULE AFFINITY-REGULATING KINASE"/>
    <property type="match status" value="1"/>
</dbReference>
<keyword evidence="1" id="KW-0547">Nucleotide-binding</keyword>
<keyword evidence="5" id="KW-1185">Reference proteome</keyword>
<dbReference type="AlphaFoldDB" id="A0A4Y9YUP7"/>